<organism evidence="2 5">
    <name type="scientific">Adineta ricciae</name>
    <name type="common">Rotifer</name>
    <dbReference type="NCBI Taxonomy" id="249248"/>
    <lineage>
        <taxon>Eukaryota</taxon>
        <taxon>Metazoa</taxon>
        <taxon>Spiralia</taxon>
        <taxon>Gnathifera</taxon>
        <taxon>Rotifera</taxon>
        <taxon>Eurotatoria</taxon>
        <taxon>Bdelloidea</taxon>
        <taxon>Adinetida</taxon>
        <taxon>Adinetidae</taxon>
        <taxon>Adineta</taxon>
    </lineage>
</organism>
<evidence type="ECO:0000313" key="4">
    <source>
        <dbReference type="Proteomes" id="UP000663828"/>
    </source>
</evidence>
<dbReference type="Proteomes" id="UP000663852">
    <property type="component" value="Unassembled WGS sequence"/>
</dbReference>
<comment type="caution">
    <text evidence="2">The sequence shown here is derived from an EMBL/GenBank/DDBJ whole genome shotgun (WGS) entry which is preliminary data.</text>
</comment>
<evidence type="ECO:0000256" key="1">
    <source>
        <dbReference type="SAM" id="MobiDB-lite"/>
    </source>
</evidence>
<dbReference type="Proteomes" id="UP000663828">
    <property type="component" value="Unassembled WGS sequence"/>
</dbReference>
<feature type="region of interest" description="Disordered" evidence="1">
    <location>
        <begin position="1"/>
        <end position="20"/>
    </location>
</feature>
<dbReference type="AlphaFoldDB" id="A0A814EUN8"/>
<reference evidence="2" key="1">
    <citation type="submission" date="2021-02" db="EMBL/GenBank/DDBJ databases">
        <authorList>
            <person name="Nowell W R."/>
        </authorList>
    </citation>
    <scope>NUCLEOTIDE SEQUENCE</scope>
</reference>
<evidence type="ECO:0000313" key="2">
    <source>
        <dbReference type="EMBL" id="CAF0976183.1"/>
    </source>
</evidence>
<sequence length="179" mass="20842">MGITESKGNYFHRSTKTHRRRNDADVFAHKNKNSLKRRNETLAPFIHAAPLNPNLHGSILNHPFPKQRSRSEIQLISYDQPHDNIIPEIEPNQFDSDPYEQLKGAYDYRKHMQRVDEANRLVLEGLCPYKMYVSTNDLRVCDTQRLPPPLRCKTAQGFFRSIPPAQFYQKKTTSDASFL</sequence>
<name>A0A814EUN8_ADIRI</name>
<gene>
    <name evidence="2" type="ORF">EDS130_LOCUS13627</name>
    <name evidence="3" type="ORF">XAT740_LOCUS33370</name>
</gene>
<keyword evidence="4" id="KW-1185">Reference proteome</keyword>
<evidence type="ECO:0000313" key="5">
    <source>
        <dbReference type="Proteomes" id="UP000663852"/>
    </source>
</evidence>
<evidence type="ECO:0000313" key="3">
    <source>
        <dbReference type="EMBL" id="CAF1386574.1"/>
    </source>
</evidence>
<protein>
    <submittedName>
        <fullName evidence="2">Uncharacterized protein</fullName>
    </submittedName>
</protein>
<dbReference type="OrthoDB" id="9981118at2759"/>
<dbReference type="EMBL" id="CAJNOR010003180">
    <property type="protein sequence ID" value="CAF1386574.1"/>
    <property type="molecule type" value="Genomic_DNA"/>
</dbReference>
<proteinExistence type="predicted"/>
<dbReference type="EMBL" id="CAJNOJ010000054">
    <property type="protein sequence ID" value="CAF0976183.1"/>
    <property type="molecule type" value="Genomic_DNA"/>
</dbReference>
<accession>A0A814EUN8</accession>